<protein>
    <submittedName>
        <fullName evidence="1">Uncharacterized protein</fullName>
    </submittedName>
</protein>
<reference evidence="1" key="1">
    <citation type="submission" date="2024-09" db="EMBL/GenBank/DDBJ databases">
        <title>Black Yeasts Isolated from many extreme environments.</title>
        <authorList>
            <person name="Coleine C."/>
            <person name="Stajich J.E."/>
            <person name="Selbmann L."/>
        </authorList>
    </citation>
    <scope>NUCLEOTIDE SEQUENCE</scope>
    <source>
        <strain evidence="1">CCFEE 5737</strain>
    </source>
</reference>
<comment type="caution">
    <text evidence="1">The sequence shown here is derived from an EMBL/GenBank/DDBJ whole genome shotgun (WGS) entry which is preliminary data.</text>
</comment>
<dbReference type="Proteomes" id="UP001186974">
    <property type="component" value="Unassembled WGS sequence"/>
</dbReference>
<keyword evidence="2" id="KW-1185">Reference proteome</keyword>
<proteinExistence type="predicted"/>
<organism evidence="1 2">
    <name type="scientific">Coniosporium uncinatum</name>
    <dbReference type="NCBI Taxonomy" id="93489"/>
    <lineage>
        <taxon>Eukaryota</taxon>
        <taxon>Fungi</taxon>
        <taxon>Dikarya</taxon>
        <taxon>Ascomycota</taxon>
        <taxon>Pezizomycotina</taxon>
        <taxon>Dothideomycetes</taxon>
        <taxon>Dothideomycetes incertae sedis</taxon>
        <taxon>Coniosporium</taxon>
    </lineage>
</organism>
<gene>
    <name evidence="1" type="ORF">LTS18_001937</name>
</gene>
<name>A0ACC3DE53_9PEZI</name>
<feature type="non-terminal residue" evidence="1">
    <location>
        <position position="1"/>
    </location>
</feature>
<evidence type="ECO:0000313" key="1">
    <source>
        <dbReference type="EMBL" id="KAK3066175.1"/>
    </source>
</evidence>
<accession>A0ACC3DE53</accession>
<evidence type="ECO:0000313" key="2">
    <source>
        <dbReference type="Proteomes" id="UP001186974"/>
    </source>
</evidence>
<sequence>RDKHYVFEDPKATTSDPDGSIYSTQEWLDTIEQAKDFALSQSLTNSYSGDSAFNDLSSTISSPTSTLGGGEIDGVNVPSARLRKDPGDSESVKGRKRFSKRHSKNGLAAVF</sequence>
<dbReference type="EMBL" id="JAWDJW010005969">
    <property type="protein sequence ID" value="KAK3066175.1"/>
    <property type="molecule type" value="Genomic_DNA"/>
</dbReference>